<proteinExistence type="predicted"/>
<evidence type="ECO:0000313" key="9">
    <source>
        <dbReference type="Proteomes" id="UP000318093"/>
    </source>
</evidence>
<dbReference type="InterPro" id="IPR001789">
    <property type="entry name" value="Sig_transdc_resp-reg_receiver"/>
</dbReference>
<dbReference type="Proteomes" id="UP000318093">
    <property type="component" value="Unassembled WGS sequence"/>
</dbReference>
<dbReference type="InterPro" id="IPR058245">
    <property type="entry name" value="NreC/VraR/RcsB-like_REC"/>
</dbReference>
<dbReference type="PRINTS" id="PR00038">
    <property type="entry name" value="HTHLUXR"/>
</dbReference>
<dbReference type="AlphaFoldDB" id="A0A537JJN8"/>
<evidence type="ECO:0000259" key="6">
    <source>
        <dbReference type="PROSITE" id="PS50043"/>
    </source>
</evidence>
<dbReference type="Gene3D" id="3.40.50.2300">
    <property type="match status" value="1"/>
</dbReference>
<organism evidence="8 9">
    <name type="scientific">Candidatus Segetimicrobium genomatis</name>
    <dbReference type="NCBI Taxonomy" id="2569760"/>
    <lineage>
        <taxon>Bacteria</taxon>
        <taxon>Bacillati</taxon>
        <taxon>Candidatus Sysuimicrobiota</taxon>
        <taxon>Candidatus Sysuimicrobiia</taxon>
        <taxon>Candidatus Sysuimicrobiales</taxon>
        <taxon>Candidatus Segetimicrobiaceae</taxon>
        <taxon>Candidatus Segetimicrobium</taxon>
    </lineage>
</organism>
<dbReference type="EMBL" id="VBAN01000093">
    <property type="protein sequence ID" value="TMI83761.1"/>
    <property type="molecule type" value="Genomic_DNA"/>
</dbReference>
<dbReference type="CDD" id="cd06170">
    <property type="entry name" value="LuxR_C_like"/>
    <property type="match status" value="1"/>
</dbReference>
<dbReference type="InterPro" id="IPR039420">
    <property type="entry name" value="WalR-like"/>
</dbReference>
<dbReference type="SMART" id="SM00421">
    <property type="entry name" value="HTH_LUXR"/>
    <property type="match status" value="1"/>
</dbReference>
<comment type="caution">
    <text evidence="8">The sequence shown here is derived from an EMBL/GenBank/DDBJ whole genome shotgun (WGS) entry which is preliminary data.</text>
</comment>
<dbReference type="InterPro" id="IPR011006">
    <property type="entry name" value="CheY-like_superfamily"/>
</dbReference>
<keyword evidence="4" id="KW-0804">Transcription</keyword>
<evidence type="ECO:0000256" key="5">
    <source>
        <dbReference type="PROSITE-ProRule" id="PRU00169"/>
    </source>
</evidence>
<dbReference type="Pfam" id="PF00196">
    <property type="entry name" value="GerE"/>
    <property type="match status" value="1"/>
</dbReference>
<dbReference type="GO" id="GO:0000160">
    <property type="term" value="P:phosphorelay signal transduction system"/>
    <property type="evidence" value="ECO:0007669"/>
    <property type="project" value="InterPro"/>
</dbReference>
<evidence type="ECO:0000256" key="3">
    <source>
        <dbReference type="ARBA" id="ARBA00023125"/>
    </source>
</evidence>
<gene>
    <name evidence="8" type="ORF">E6H03_03170</name>
</gene>
<dbReference type="InterPro" id="IPR016032">
    <property type="entry name" value="Sig_transdc_resp-reg_C-effctor"/>
</dbReference>
<protein>
    <submittedName>
        <fullName evidence="8">Response regulator transcription factor</fullName>
    </submittedName>
</protein>
<feature type="domain" description="HTH luxR-type" evidence="6">
    <location>
        <begin position="159"/>
        <end position="224"/>
    </location>
</feature>
<dbReference type="PANTHER" id="PTHR43214">
    <property type="entry name" value="TWO-COMPONENT RESPONSE REGULATOR"/>
    <property type="match status" value="1"/>
</dbReference>
<feature type="domain" description="Response regulatory" evidence="7">
    <location>
        <begin position="14"/>
        <end position="130"/>
    </location>
</feature>
<accession>A0A537JJN8</accession>
<keyword evidence="3" id="KW-0238">DNA-binding</keyword>
<dbReference type="SUPFAM" id="SSF46894">
    <property type="entry name" value="C-terminal effector domain of the bipartite response regulators"/>
    <property type="match status" value="1"/>
</dbReference>
<feature type="modified residue" description="4-aspartylphosphate" evidence="5">
    <location>
        <position position="65"/>
    </location>
</feature>
<dbReference type="SUPFAM" id="SSF52172">
    <property type="entry name" value="CheY-like"/>
    <property type="match status" value="1"/>
</dbReference>
<evidence type="ECO:0000256" key="4">
    <source>
        <dbReference type="ARBA" id="ARBA00023163"/>
    </source>
</evidence>
<name>A0A537JJN8_9BACT</name>
<dbReference type="GO" id="GO:0003677">
    <property type="term" value="F:DNA binding"/>
    <property type="evidence" value="ECO:0007669"/>
    <property type="project" value="UniProtKB-KW"/>
</dbReference>
<dbReference type="GO" id="GO:0006355">
    <property type="term" value="P:regulation of DNA-templated transcription"/>
    <property type="evidence" value="ECO:0007669"/>
    <property type="project" value="InterPro"/>
</dbReference>
<dbReference type="CDD" id="cd17535">
    <property type="entry name" value="REC_NarL-like"/>
    <property type="match status" value="1"/>
</dbReference>
<dbReference type="PANTHER" id="PTHR43214:SF24">
    <property type="entry name" value="TRANSCRIPTIONAL REGULATORY PROTEIN NARL-RELATED"/>
    <property type="match status" value="1"/>
</dbReference>
<keyword evidence="2" id="KW-0805">Transcription regulation</keyword>
<dbReference type="PROSITE" id="PS50110">
    <property type="entry name" value="RESPONSE_REGULATORY"/>
    <property type="match status" value="1"/>
</dbReference>
<evidence type="ECO:0000256" key="1">
    <source>
        <dbReference type="ARBA" id="ARBA00022553"/>
    </source>
</evidence>
<evidence type="ECO:0000256" key="2">
    <source>
        <dbReference type="ARBA" id="ARBA00023015"/>
    </source>
</evidence>
<evidence type="ECO:0000313" key="8">
    <source>
        <dbReference type="EMBL" id="TMI83761.1"/>
    </source>
</evidence>
<dbReference type="Pfam" id="PF00072">
    <property type="entry name" value="Response_reg"/>
    <property type="match status" value="1"/>
</dbReference>
<dbReference type="PROSITE" id="PS50043">
    <property type="entry name" value="HTH_LUXR_2"/>
    <property type="match status" value="1"/>
</dbReference>
<keyword evidence="1 5" id="KW-0597">Phosphoprotein</keyword>
<dbReference type="InterPro" id="IPR000792">
    <property type="entry name" value="Tscrpt_reg_LuxR_C"/>
</dbReference>
<evidence type="ECO:0000259" key="7">
    <source>
        <dbReference type="PROSITE" id="PS50110"/>
    </source>
</evidence>
<reference evidence="8 9" key="1">
    <citation type="journal article" date="2019" name="Nat. Microbiol.">
        <title>Mediterranean grassland soil C-N compound turnover is dependent on rainfall and depth, and is mediated by genomically divergent microorganisms.</title>
        <authorList>
            <person name="Diamond S."/>
            <person name="Andeer P.F."/>
            <person name="Li Z."/>
            <person name="Crits-Christoph A."/>
            <person name="Burstein D."/>
            <person name="Anantharaman K."/>
            <person name="Lane K.R."/>
            <person name="Thomas B.C."/>
            <person name="Pan C."/>
            <person name="Northen T.R."/>
            <person name="Banfield J.F."/>
        </authorList>
    </citation>
    <scope>NUCLEOTIDE SEQUENCE [LARGE SCALE GENOMIC DNA]</scope>
    <source>
        <strain evidence="8">NP_6</strain>
    </source>
</reference>
<sequence>MFTTEMVPTVTSVRVMVVDDMTLVREGIHSLMTGRESVEIIGKASDVQEATGLMAKTDPDVVLLDQDLPGLDTSEAIFLLKQQRPQVEVIVLSETPDEERALRALEAGASGYVLKDISPENLVRAIHGVRDGRTMTNPYITRQLIERFRVLMRERGSAQGGHPAGLSARELEIVVEMAKGATDREIAKKVCLGESTVKSHIRAILRKFGARNRTHAVAYFLRKGIMR</sequence>
<dbReference type="SMART" id="SM00448">
    <property type="entry name" value="REC"/>
    <property type="match status" value="1"/>
</dbReference>